<dbReference type="GO" id="GO:0005886">
    <property type="term" value="C:plasma membrane"/>
    <property type="evidence" value="ECO:0007669"/>
    <property type="project" value="UniProtKB-SubCell"/>
</dbReference>
<dbReference type="InterPro" id="IPR050448">
    <property type="entry name" value="OpgB/LTA_synthase_biosynth"/>
</dbReference>
<name>A0A1H0PK92_SELRU</name>
<evidence type="ECO:0000259" key="8">
    <source>
        <dbReference type="Pfam" id="PF00884"/>
    </source>
</evidence>
<evidence type="ECO:0000256" key="6">
    <source>
        <dbReference type="ARBA" id="ARBA00023136"/>
    </source>
</evidence>
<feature type="transmembrane region" description="Helical" evidence="7">
    <location>
        <begin position="182"/>
        <end position="199"/>
    </location>
</feature>
<dbReference type="InterPro" id="IPR017850">
    <property type="entry name" value="Alkaline_phosphatase_core_sf"/>
</dbReference>
<feature type="transmembrane region" description="Helical" evidence="7">
    <location>
        <begin position="90"/>
        <end position="114"/>
    </location>
</feature>
<feature type="transmembrane region" description="Helical" evidence="7">
    <location>
        <begin position="12"/>
        <end position="33"/>
    </location>
</feature>
<keyword evidence="3" id="KW-1003">Cell membrane</keyword>
<dbReference type="SUPFAM" id="SSF53649">
    <property type="entry name" value="Alkaline phosphatase-like"/>
    <property type="match status" value="1"/>
</dbReference>
<dbReference type="Proteomes" id="UP000182412">
    <property type="component" value="Unassembled WGS sequence"/>
</dbReference>
<comment type="pathway">
    <text evidence="2">Cell wall biogenesis; lipoteichoic acid biosynthesis.</text>
</comment>
<feature type="transmembrane region" description="Helical" evidence="7">
    <location>
        <begin position="150"/>
        <end position="170"/>
    </location>
</feature>
<proteinExistence type="predicted"/>
<evidence type="ECO:0000256" key="2">
    <source>
        <dbReference type="ARBA" id="ARBA00004936"/>
    </source>
</evidence>
<gene>
    <name evidence="9" type="ORF">SAMN05216366_10579</name>
</gene>
<evidence type="ECO:0000256" key="3">
    <source>
        <dbReference type="ARBA" id="ARBA00022475"/>
    </source>
</evidence>
<dbReference type="Pfam" id="PF00884">
    <property type="entry name" value="Sulfatase"/>
    <property type="match status" value="1"/>
</dbReference>
<dbReference type="PANTHER" id="PTHR47371">
    <property type="entry name" value="LIPOTEICHOIC ACID SYNTHASE"/>
    <property type="match status" value="1"/>
</dbReference>
<accession>A0A1H0PK92</accession>
<dbReference type="PANTHER" id="PTHR47371:SF3">
    <property type="entry name" value="PHOSPHOGLYCEROL TRANSFERASE I"/>
    <property type="match status" value="1"/>
</dbReference>
<comment type="subcellular location">
    <subcellularLocation>
        <location evidence="1">Cell membrane</location>
        <topology evidence="1">Multi-pass membrane protein</topology>
    </subcellularLocation>
</comment>
<protein>
    <submittedName>
        <fullName evidence="9">Sulfatase</fullName>
    </submittedName>
</protein>
<evidence type="ECO:0000256" key="5">
    <source>
        <dbReference type="ARBA" id="ARBA00022989"/>
    </source>
</evidence>
<keyword evidence="5 7" id="KW-1133">Transmembrane helix</keyword>
<evidence type="ECO:0000256" key="7">
    <source>
        <dbReference type="SAM" id="Phobius"/>
    </source>
</evidence>
<feature type="transmembrane region" description="Helical" evidence="7">
    <location>
        <begin position="53"/>
        <end position="78"/>
    </location>
</feature>
<dbReference type="InterPro" id="IPR000917">
    <property type="entry name" value="Sulfatase_N"/>
</dbReference>
<organism evidence="9 10">
    <name type="scientific">Selenomonas ruminantium</name>
    <dbReference type="NCBI Taxonomy" id="971"/>
    <lineage>
        <taxon>Bacteria</taxon>
        <taxon>Bacillati</taxon>
        <taxon>Bacillota</taxon>
        <taxon>Negativicutes</taxon>
        <taxon>Selenomonadales</taxon>
        <taxon>Selenomonadaceae</taxon>
        <taxon>Selenomonas</taxon>
    </lineage>
</organism>
<evidence type="ECO:0000313" key="9">
    <source>
        <dbReference type="EMBL" id="SDP05522.1"/>
    </source>
</evidence>
<evidence type="ECO:0000256" key="4">
    <source>
        <dbReference type="ARBA" id="ARBA00022692"/>
    </source>
</evidence>
<feature type="domain" description="Sulfatase N-terminal" evidence="8">
    <location>
        <begin position="293"/>
        <end position="582"/>
    </location>
</feature>
<dbReference type="EMBL" id="FNJQ01000005">
    <property type="protein sequence ID" value="SDP05522.1"/>
    <property type="molecule type" value="Genomic_DNA"/>
</dbReference>
<evidence type="ECO:0000313" key="10">
    <source>
        <dbReference type="Proteomes" id="UP000182412"/>
    </source>
</evidence>
<dbReference type="Gene3D" id="3.40.720.10">
    <property type="entry name" value="Alkaline Phosphatase, subunit A"/>
    <property type="match status" value="1"/>
</dbReference>
<dbReference type="AlphaFoldDB" id="A0A1H0PK92"/>
<sequence length="671" mass="76375">MQFYYGIQQDFKLMLVAPLVCALFRLAFILVYAPNKNPRGHWKKWLMCFSYGFWWGMDFNAYVFLFSLVLVSLLGAFFPGYYALGDEVRCYGLLGYLAVIYTAFMGKMIFYYHFHDTYNVTIKLGGKADKKNLLDIFFHQNHGALILLGYLPYLWLCHKAITWLLSLPLLPYWTLAERWQQYGLNAFVFISAGIVFYWFRYGGTLNHRHKPEFDEVPDVVKNDIFFGKAVVDDLVAFELACKKKVSASLTHDDDTSAHLMQPLLGRIITVSDSPLQYFRRQAKGARISKPSHIFFLLGESHTQVGLDSLYANLHLMDASKKFRENPHTIAINNFLSAGMTSRPSLVSLLSGVYDANLQLNERELFWHKTVSTALPLQMKKLGYRTEFWYGGGLNHGSMQHFVPATGFDACHAGPDICGKKAPATWLGVYDHIFLARAAELIAAADEGPTLHFLYTTSNHGPWRMPFCKYGFDADRIMPDIPKALRRDAKVMRKLAAAWYADQALLKFVCDMQKVFPDSLFILTGDHSAGLIPYQYDLVNRREPSMRECVMTTFAIHHPELMPGGLAGNTIGGHMNILPTLVELIAPQGYEYESLFPSLTEPIDHVVTPYCWLTKERVGDYSLGSQSLAVSSDMLPLQREDRSFAEERAAYCEITGWLVRHPEQLMKGFPEV</sequence>
<reference evidence="9 10" key="1">
    <citation type="submission" date="2016-10" db="EMBL/GenBank/DDBJ databases">
        <authorList>
            <person name="de Groot N.N."/>
        </authorList>
    </citation>
    <scope>NUCLEOTIDE SEQUENCE [LARGE SCALE GENOMIC DNA]</scope>
    <source>
        <strain evidence="9 10">S137</strain>
    </source>
</reference>
<keyword evidence="6 7" id="KW-0472">Membrane</keyword>
<evidence type="ECO:0000256" key="1">
    <source>
        <dbReference type="ARBA" id="ARBA00004651"/>
    </source>
</evidence>
<keyword evidence="4 7" id="KW-0812">Transmembrane</keyword>